<dbReference type="AlphaFoldDB" id="A0A1A8ZSQ1"/>
<name>A0A1A8ZSQ1_9ACTN</name>
<keyword evidence="2" id="KW-1185">Reference proteome</keyword>
<protein>
    <submittedName>
        <fullName evidence="1">Uncharacterized protein</fullName>
    </submittedName>
</protein>
<proteinExistence type="predicted"/>
<accession>A0A1A8ZSQ1</accession>
<sequence>MSYGHPLIGASGRESARMTITVRNERFAADERAWISLSEHCSERSVHSQVAVTALGCYTFAADILLAWKPRYANPHS</sequence>
<dbReference type="Proteomes" id="UP000198765">
    <property type="component" value="Chromosome I"/>
</dbReference>
<gene>
    <name evidence="1" type="ORF">GA0070621_2749</name>
</gene>
<evidence type="ECO:0000313" key="2">
    <source>
        <dbReference type="Proteomes" id="UP000198765"/>
    </source>
</evidence>
<evidence type="ECO:0000313" key="1">
    <source>
        <dbReference type="EMBL" id="SBT46911.1"/>
    </source>
</evidence>
<organism evidence="1 2">
    <name type="scientific">Micromonospora narathiwatensis</name>
    <dbReference type="NCBI Taxonomy" id="299146"/>
    <lineage>
        <taxon>Bacteria</taxon>
        <taxon>Bacillati</taxon>
        <taxon>Actinomycetota</taxon>
        <taxon>Actinomycetes</taxon>
        <taxon>Micromonosporales</taxon>
        <taxon>Micromonosporaceae</taxon>
        <taxon>Micromonospora</taxon>
    </lineage>
</organism>
<dbReference type="EMBL" id="LT594324">
    <property type="protein sequence ID" value="SBT46911.1"/>
    <property type="molecule type" value="Genomic_DNA"/>
</dbReference>
<reference evidence="1 2" key="1">
    <citation type="submission" date="2016-06" db="EMBL/GenBank/DDBJ databases">
        <authorList>
            <person name="Kjaerup R.B."/>
            <person name="Dalgaard T.S."/>
            <person name="Juul-Madsen H.R."/>
        </authorList>
    </citation>
    <scope>NUCLEOTIDE SEQUENCE [LARGE SCALE GENOMIC DNA]</scope>
    <source>
        <strain evidence="1 2">DSM 45248</strain>
    </source>
</reference>